<dbReference type="EMBL" id="CP027668">
    <property type="protein sequence ID" value="AVO46398.1"/>
    <property type="molecule type" value="Genomic_DNA"/>
</dbReference>
<feature type="transmembrane region" description="Helical" evidence="9">
    <location>
        <begin position="12"/>
        <end position="34"/>
    </location>
</feature>
<feature type="transmembrane region" description="Helical" evidence="9">
    <location>
        <begin position="54"/>
        <end position="76"/>
    </location>
</feature>
<keyword evidence="4 9" id="KW-0812">Transmembrane</keyword>
<dbReference type="PANTHER" id="PTHR11795">
    <property type="entry name" value="BRANCHED-CHAIN AMINO ACID TRANSPORT SYSTEM PERMEASE PROTEIN LIVH"/>
    <property type="match status" value="1"/>
</dbReference>
<evidence type="ECO:0000313" key="10">
    <source>
        <dbReference type="EMBL" id="AVO46398.1"/>
    </source>
</evidence>
<evidence type="ECO:0000256" key="4">
    <source>
        <dbReference type="ARBA" id="ARBA00022692"/>
    </source>
</evidence>
<keyword evidence="3" id="KW-1003">Cell membrane</keyword>
<dbReference type="InterPro" id="IPR001851">
    <property type="entry name" value="ABC_transp_permease"/>
</dbReference>
<dbReference type="InterPro" id="IPR052157">
    <property type="entry name" value="BCAA_transport_permease"/>
</dbReference>
<evidence type="ECO:0000256" key="6">
    <source>
        <dbReference type="ARBA" id="ARBA00022989"/>
    </source>
</evidence>
<proteinExistence type="inferred from homology"/>
<evidence type="ECO:0000256" key="2">
    <source>
        <dbReference type="ARBA" id="ARBA00022448"/>
    </source>
</evidence>
<dbReference type="KEGG" id="phr:C6569_15805"/>
<dbReference type="GO" id="GO:0022857">
    <property type="term" value="F:transmembrane transporter activity"/>
    <property type="evidence" value="ECO:0007669"/>
    <property type="project" value="InterPro"/>
</dbReference>
<dbReference type="RefSeq" id="WP_106749738.1">
    <property type="nucleotide sequence ID" value="NZ_CP027668.1"/>
</dbReference>
<feature type="transmembrane region" description="Helical" evidence="9">
    <location>
        <begin position="187"/>
        <end position="207"/>
    </location>
</feature>
<keyword evidence="2" id="KW-0813">Transport</keyword>
<dbReference type="PANTHER" id="PTHR11795:SF442">
    <property type="entry name" value="ABC TRANSPORTER ATP-BINDING PROTEIN"/>
    <property type="match status" value="1"/>
</dbReference>
<evidence type="ECO:0000256" key="5">
    <source>
        <dbReference type="ARBA" id="ARBA00022970"/>
    </source>
</evidence>
<feature type="transmembrane region" description="Helical" evidence="9">
    <location>
        <begin position="136"/>
        <end position="155"/>
    </location>
</feature>
<feature type="transmembrane region" description="Helical" evidence="9">
    <location>
        <begin position="88"/>
        <end position="109"/>
    </location>
</feature>
<comment type="similarity">
    <text evidence="8">Belongs to the binding-protein-dependent transport system permease family. LivHM subfamily.</text>
</comment>
<organism evidence="10 11">
    <name type="scientific">Phreatobacter cathodiphilus</name>
    <dbReference type="NCBI Taxonomy" id="1868589"/>
    <lineage>
        <taxon>Bacteria</taxon>
        <taxon>Pseudomonadati</taxon>
        <taxon>Pseudomonadota</taxon>
        <taxon>Alphaproteobacteria</taxon>
        <taxon>Hyphomicrobiales</taxon>
        <taxon>Phreatobacteraceae</taxon>
        <taxon>Phreatobacter</taxon>
    </lineage>
</organism>
<name>A0A2S0NE28_9HYPH</name>
<evidence type="ECO:0000256" key="8">
    <source>
        <dbReference type="ARBA" id="ARBA00037998"/>
    </source>
</evidence>
<dbReference type="CDD" id="cd06582">
    <property type="entry name" value="TM_PBP1_LivH_like"/>
    <property type="match status" value="1"/>
</dbReference>
<reference evidence="10 11" key="1">
    <citation type="submission" date="2018-03" db="EMBL/GenBank/DDBJ databases">
        <title>Genome sequencing of Phreatobacter sp.</title>
        <authorList>
            <person name="Kim S.-J."/>
            <person name="Heo J."/>
            <person name="Kwon S.-W."/>
        </authorList>
    </citation>
    <scope>NUCLEOTIDE SEQUENCE [LARGE SCALE GENOMIC DNA]</scope>
    <source>
        <strain evidence="10 11">S-12</strain>
    </source>
</reference>
<gene>
    <name evidence="10" type="ORF">C6569_15805</name>
</gene>
<keyword evidence="5" id="KW-0029">Amino-acid transport</keyword>
<evidence type="ECO:0000256" key="9">
    <source>
        <dbReference type="SAM" id="Phobius"/>
    </source>
</evidence>
<sequence length="285" mass="30246">MSTIVIGLSLSFLLFLLAAGLTLIFGMLGVINFAHGALYMLGAYVCFQIVNWTGSFWIGLLLAPIVVAALGAAMEMSALKPVYERDHIYQLLLTFGFILVIEEAVKIVWGLDYKQVPTPDLFSQPVALFGSQIPSYRLFIIGFGATVSLALFLLLERSRLGMVIRAASSDADMAQTLGIDVAKVRTAVFALGAGLAALGGVVAAPLVPIELGMGFSVIIDCFVVVIIGGLGNIRGAILAALLLGMARAAGFTYAPEWVELITFVLLIATLLTRPAGFFSRKGRAA</sequence>
<dbReference type="Pfam" id="PF02653">
    <property type="entry name" value="BPD_transp_2"/>
    <property type="match status" value="1"/>
</dbReference>
<dbReference type="GO" id="GO:0006865">
    <property type="term" value="P:amino acid transport"/>
    <property type="evidence" value="ECO:0007669"/>
    <property type="project" value="UniProtKB-KW"/>
</dbReference>
<accession>A0A2S0NE28</accession>
<dbReference type="AlphaFoldDB" id="A0A2S0NE28"/>
<evidence type="ECO:0000313" key="11">
    <source>
        <dbReference type="Proteomes" id="UP000237889"/>
    </source>
</evidence>
<dbReference type="OrthoDB" id="9807115at2"/>
<evidence type="ECO:0000256" key="7">
    <source>
        <dbReference type="ARBA" id="ARBA00023136"/>
    </source>
</evidence>
<protein>
    <submittedName>
        <fullName evidence="10">Branched-chain amino acid ABC transporter permease</fullName>
    </submittedName>
</protein>
<evidence type="ECO:0000256" key="3">
    <source>
        <dbReference type="ARBA" id="ARBA00022475"/>
    </source>
</evidence>
<dbReference type="GO" id="GO:0005886">
    <property type="term" value="C:plasma membrane"/>
    <property type="evidence" value="ECO:0007669"/>
    <property type="project" value="UniProtKB-SubCell"/>
</dbReference>
<evidence type="ECO:0000256" key="1">
    <source>
        <dbReference type="ARBA" id="ARBA00004651"/>
    </source>
</evidence>
<comment type="subcellular location">
    <subcellularLocation>
        <location evidence="1">Cell membrane</location>
        <topology evidence="1">Multi-pass membrane protein</topology>
    </subcellularLocation>
</comment>
<keyword evidence="7 9" id="KW-0472">Membrane</keyword>
<keyword evidence="11" id="KW-1185">Reference proteome</keyword>
<feature type="transmembrane region" description="Helical" evidence="9">
    <location>
        <begin position="260"/>
        <end position="279"/>
    </location>
</feature>
<keyword evidence="6 9" id="KW-1133">Transmembrane helix</keyword>
<dbReference type="Proteomes" id="UP000237889">
    <property type="component" value="Chromosome"/>
</dbReference>